<reference evidence="2 3" key="1">
    <citation type="submission" date="2017-02" db="EMBL/GenBank/DDBJ databases">
        <authorList>
            <person name="Peterson S.W."/>
        </authorList>
    </citation>
    <scope>NUCLEOTIDE SEQUENCE [LARGE SCALE GENOMIC DNA]</scope>
    <source>
        <strain evidence="2 3">B Mb 05.01</strain>
    </source>
</reference>
<sequence>MIVASGALSGCSASDSFEGELKDLVWNGRTFELPADVAGRSWQELLILCPYDGPPEDVHAAFIDAATRVDFETADHSQWLLFRKDAHVTTVAILRTEFEFCSTPQRTGSTYAPAQRWQPNPSDGAVTVTPVR</sequence>
<feature type="region of interest" description="Disordered" evidence="1">
    <location>
        <begin position="109"/>
        <end position="132"/>
    </location>
</feature>
<keyword evidence="3" id="KW-1185">Reference proteome</keyword>
<gene>
    <name evidence="2" type="ORF">FM104_06550</name>
</gene>
<feature type="compositionally biased region" description="Polar residues" evidence="1">
    <location>
        <begin position="109"/>
        <end position="121"/>
    </location>
</feature>
<organism evidence="2 3">
    <name type="scientific">Microbacterium esteraromaticum</name>
    <dbReference type="NCBI Taxonomy" id="57043"/>
    <lineage>
        <taxon>Bacteria</taxon>
        <taxon>Bacillati</taxon>
        <taxon>Actinomycetota</taxon>
        <taxon>Actinomycetes</taxon>
        <taxon>Micrococcales</taxon>
        <taxon>Microbacteriaceae</taxon>
        <taxon>Microbacterium</taxon>
    </lineage>
</organism>
<accession>A0A1R4JC64</accession>
<dbReference type="AlphaFoldDB" id="A0A1R4JC64"/>
<name>A0A1R4JC64_9MICO</name>
<dbReference type="EMBL" id="FUKO01000019">
    <property type="protein sequence ID" value="SJN29534.1"/>
    <property type="molecule type" value="Genomic_DNA"/>
</dbReference>
<evidence type="ECO:0000256" key="1">
    <source>
        <dbReference type="SAM" id="MobiDB-lite"/>
    </source>
</evidence>
<dbReference type="Proteomes" id="UP000196320">
    <property type="component" value="Unassembled WGS sequence"/>
</dbReference>
<evidence type="ECO:0000313" key="3">
    <source>
        <dbReference type="Proteomes" id="UP000196320"/>
    </source>
</evidence>
<protein>
    <submittedName>
        <fullName evidence="2">Uncharacterized protein</fullName>
    </submittedName>
</protein>
<evidence type="ECO:0000313" key="2">
    <source>
        <dbReference type="EMBL" id="SJN29534.1"/>
    </source>
</evidence>
<proteinExistence type="predicted"/>